<reference evidence="1" key="1">
    <citation type="journal article" date="2021" name="New Phytol.">
        <title>Evolutionary innovations through gain and loss of genes in the ectomycorrhizal Boletales.</title>
        <authorList>
            <person name="Wu G."/>
            <person name="Miyauchi S."/>
            <person name="Morin E."/>
            <person name="Kuo A."/>
            <person name="Drula E."/>
            <person name="Varga T."/>
            <person name="Kohler A."/>
            <person name="Feng B."/>
            <person name="Cao Y."/>
            <person name="Lipzen A."/>
            <person name="Daum C."/>
            <person name="Hundley H."/>
            <person name="Pangilinan J."/>
            <person name="Johnson J."/>
            <person name="Barry K."/>
            <person name="LaButti K."/>
            <person name="Ng V."/>
            <person name="Ahrendt S."/>
            <person name="Min B."/>
            <person name="Choi I.G."/>
            <person name="Park H."/>
            <person name="Plett J.M."/>
            <person name="Magnuson J."/>
            <person name="Spatafora J.W."/>
            <person name="Nagy L.G."/>
            <person name="Henrissat B."/>
            <person name="Grigoriev I.V."/>
            <person name="Yang Z.L."/>
            <person name="Xu J."/>
            <person name="Martin F.M."/>
        </authorList>
    </citation>
    <scope>NUCLEOTIDE SEQUENCE</scope>
    <source>
        <strain evidence="1">ATCC 28755</strain>
    </source>
</reference>
<accession>A0ACB8A6L7</accession>
<protein>
    <submittedName>
        <fullName evidence="1">WD40-repeat-containing domain protein</fullName>
    </submittedName>
</protein>
<comment type="caution">
    <text evidence="1">The sequence shown here is derived from an EMBL/GenBank/DDBJ whole genome shotgun (WGS) entry which is preliminary data.</text>
</comment>
<keyword evidence="2" id="KW-1185">Reference proteome</keyword>
<gene>
    <name evidence="1" type="ORF">BJ138DRAFT_326204</name>
</gene>
<dbReference type="EMBL" id="MU267805">
    <property type="protein sequence ID" value="KAH7908677.1"/>
    <property type="molecule type" value="Genomic_DNA"/>
</dbReference>
<evidence type="ECO:0000313" key="2">
    <source>
        <dbReference type="Proteomes" id="UP000790377"/>
    </source>
</evidence>
<sequence>MRGLDTNWDGCVRTIEVGDEVYSMAFSPTDAIIASASAKHGAQLWNSTTGVNIVTLGPSQPPSTPICFSPSGARVALAFEIGLVTVWDTSTARTIINDKECHRRRVTALKFSPNNTTLASASCDKSIRLWEVEIGKTLHRLQHGDSVLCLAFSVDNKIVISGCQGGLCFTWDVESGQLLRKLSGHTKSVNAIAVSGNGVFIASGSNDKAVRVWDLKTGECVRTYANGLGGGVRYVLFTPDGLRVISVCSTYVHSWTLSSHKSFDVLWSKYEYMLQAASHLPAWVGSVARFVPTRLTGYISDQLLEDESDSDFDIRFSPNSNSIALSIMEIVVYSTSWSLRKKPPSFPALGEPTTLALSSDGSQLGSCSATGTIQLWDPSLALKSWSEYSDRIQERVFDITSSADAKRHIISQTNGEFLVGPRGEVIKKLTGSSFSDIKFLFSEGSCMFAYWSRLTLSLNDDATALRVYKSSTGDRLFRVVVSKIGEVALSPDGTLVSCAHDEGVLEVWDVSSGKSLYQFSHESVSCIHFAPDNSKITCGTQIGEIHLWDLRTGDYLAFIKHGTDRISCLAFSPDRYRIAFGCGDGSLHLCYPLPTGLHHSLIPSSKEFPDPPELVLFSPDGTTINCRTLEGVLYTIKVPSQLFETSDSEPIPSSSPSSALCDICISTANQTPISADNWTDSTIANPHIKFTSDKTNVRDAMFRSGYEMHRDGWVYDGDRRILWLPPFARPYHRSALMAYNDKLTIEPNAARVLFIDLGKCY</sequence>
<evidence type="ECO:0000313" key="1">
    <source>
        <dbReference type="EMBL" id="KAH7908677.1"/>
    </source>
</evidence>
<proteinExistence type="predicted"/>
<name>A0ACB8A6L7_9AGAM</name>
<organism evidence="1 2">
    <name type="scientific">Hygrophoropsis aurantiaca</name>
    <dbReference type="NCBI Taxonomy" id="72124"/>
    <lineage>
        <taxon>Eukaryota</taxon>
        <taxon>Fungi</taxon>
        <taxon>Dikarya</taxon>
        <taxon>Basidiomycota</taxon>
        <taxon>Agaricomycotina</taxon>
        <taxon>Agaricomycetes</taxon>
        <taxon>Agaricomycetidae</taxon>
        <taxon>Boletales</taxon>
        <taxon>Coniophorineae</taxon>
        <taxon>Hygrophoropsidaceae</taxon>
        <taxon>Hygrophoropsis</taxon>
    </lineage>
</organism>
<dbReference type="Proteomes" id="UP000790377">
    <property type="component" value="Unassembled WGS sequence"/>
</dbReference>